<evidence type="ECO:0000256" key="2">
    <source>
        <dbReference type="ARBA" id="ARBA00006156"/>
    </source>
</evidence>
<gene>
    <name evidence="8" type="ordered locus">Arnit_2879</name>
</gene>
<evidence type="ECO:0000256" key="1">
    <source>
        <dbReference type="ARBA" id="ARBA00004651"/>
    </source>
</evidence>
<keyword evidence="9" id="KW-1185">Reference proteome</keyword>
<dbReference type="PRINTS" id="PR00952">
    <property type="entry name" value="TYPE3IMQPROT"/>
</dbReference>
<evidence type="ECO:0000256" key="7">
    <source>
        <dbReference type="SAM" id="Phobius"/>
    </source>
</evidence>
<keyword evidence="6 7" id="KW-0472">Membrane</keyword>
<keyword evidence="3" id="KW-1003">Cell membrane</keyword>
<comment type="subcellular location">
    <subcellularLocation>
        <location evidence="1">Cell membrane</location>
        <topology evidence="1">Multi-pass membrane protein</topology>
    </subcellularLocation>
</comment>
<dbReference type="STRING" id="572480.Arnit_2879"/>
<dbReference type="EMBL" id="CP001999">
    <property type="protein sequence ID" value="ADG94527.1"/>
    <property type="molecule type" value="Genomic_DNA"/>
</dbReference>
<evidence type="ECO:0000313" key="8">
    <source>
        <dbReference type="EMBL" id="ADG94527.1"/>
    </source>
</evidence>
<reference evidence="8 9" key="1">
    <citation type="journal article" date="2010" name="Stand. Genomic Sci.">
        <title>Complete genome sequence of Arcobacter nitrofigilis type strain (CI).</title>
        <authorList>
            <person name="Pati A."/>
            <person name="Gronow S."/>
            <person name="Lapidus A."/>
            <person name="Copeland A."/>
            <person name="Glavina Del Rio T."/>
            <person name="Nolan M."/>
            <person name="Lucas S."/>
            <person name="Tice H."/>
            <person name="Cheng J.F."/>
            <person name="Han C."/>
            <person name="Chertkov O."/>
            <person name="Bruce D."/>
            <person name="Tapia R."/>
            <person name="Goodwin L."/>
            <person name="Pitluck S."/>
            <person name="Liolios K."/>
            <person name="Ivanova N."/>
            <person name="Mavromatis K."/>
            <person name="Chen A."/>
            <person name="Palaniappan K."/>
            <person name="Land M."/>
            <person name="Hauser L."/>
            <person name="Chang Y.J."/>
            <person name="Jeffries C.D."/>
            <person name="Detter J.C."/>
            <person name="Rohde M."/>
            <person name="Goker M."/>
            <person name="Bristow J."/>
            <person name="Eisen J.A."/>
            <person name="Markowitz V."/>
            <person name="Hugenholtz P."/>
            <person name="Klenk H.P."/>
            <person name="Kyrpides N.C."/>
        </authorList>
    </citation>
    <scope>NUCLEOTIDE SEQUENCE [LARGE SCALE GENOMIC DNA]</scope>
    <source>
        <strain evidence="9">ATCC 33309 / DSM 7299 / CCUG 15893 / LMG 7604 / NCTC 12251 / CI</strain>
    </source>
</reference>
<evidence type="ECO:0000313" key="9">
    <source>
        <dbReference type="Proteomes" id="UP000000939"/>
    </source>
</evidence>
<dbReference type="PIRSF" id="PIRSF004669">
    <property type="entry name" value="FliQ"/>
    <property type="match status" value="1"/>
</dbReference>
<evidence type="ECO:0000256" key="4">
    <source>
        <dbReference type="ARBA" id="ARBA00022692"/>
    </source>
</evidence>
<dbReference type="GO" id="GO:0009306">
    <property type="term" value="P:protein secretion"/>
    <property type="evidence" value="ECO:0007669"/>
    <property type="project" value="InterPro"/>
</dbReference>
<dbReference type="PANTHER" id="PTHR34040">
    <property type="entry name" value="FLAGELLAR BIOSYNTHETIC PROTEIN FLIQ"/>
    <property type="match status" value="1"/>
</dbReference>
<evidence type="ECO:0000256" key="3">
    <source>
        <dbReference type="ARBA" id="ARBA00022475"/>
    </source>
</evidence>
<comment type="similarity">
    <text evidence="2">Belongs to the FliQ/MopD/SpaQ family.</text>
</comment>
<keyword evidence="4 7" id="KW-0812">Transmembrane</keyword>
<feature type="transmembrane region" description="Helical" evidence="7">
    <location>
        <begin position="46"/>
        <end position="68"/>
    </location>
</feature>
<proteinExistence type="inferred from homology"/>
<dbReference type="AlphaFoldDB" id="D5V7A7"/>
<dbReference type="eggNOG" id="COG1987">
    <property type="taxonomic scope" value="Bacteria"/>
</dbReference>
<accession>D5V7A7</accession>
<dbReference type="PANTHER" id="PTHR34040:SF2">
    <property type="entry name" value="FLAGELLAR BIOSYNTHETIC PROTEIN FLIQ"/>
    <property type="match status" value="1"/>
</dbReference>
<dbReference type="GO" id="GO:0005886">
    <property type="term" value="C:plasma membrane"/>
    <property type="evidence" value="ECO:0007669"/>
    <property type="project" value="UniProtKB-SubCell"/>
</dbReference>
<dbReference type="HOGENOM" id="CLU_164516_0_1_7"/>
<dbReference type="RefSeq" id="WP_013136672.1">
    <property type="nucleotide sequence ID" value="NC_014166.1"/>
</dbReference>
<evidence type="ECO:0000256" key="5">
    <source>
        <dbReference type="ARBA" id="ARBA00022989"/>
    </source>
</evidence>
<organism evidence="8 9">
    <name type="scientific">Arcobacter nitrofigilis (strain ATCC 33309 / DSM 7299 / CCUG 15893 / LMG 7604 / NCTC 12251 / CI)</name>
    <name type="common">Campylobacter nitrofigilis</name>
    <dbReference type="NCBI Taxonomy" id="572480"/>
    <lineage>
        <taxon>Bacteria</taxon>
        <taxon>Pseudomonadati</taxon>
        <taxon>Campylobacterota</taxon>
        <taxon>Epsilonproteobacteria</taxon>
        <taxon>Campylobacterales</taxon>
        <taxon>Arcobacteraceae</taxon>
        <taxon>Arcobacter</taxon>
    </lineage>
</organism>
<keyword evidence="5 7" id="KW-1133">Transmembrane helix</keyword>
<dbReference type="InterPro" id="IPR002191">
    <property type="entry name" value="Bac_export_3"/>
</dbReference>
<dbReference type="KEGG" id="ant:Arnit_2879"/>
<sequence precursor="true">MNMDLMGIAQSTVKIILLLALPSLLVSMVIGLLISVFQAVTQISDAALSFVPKVIFVSIFILISLPWIGDNVSTYTKELWNMILIYGNNG</sequence>
<feature type="transmembrane region" description="Helical" evidence="7">
    <location>
        <begin position="12"/>
        <end position="40"/>
    </location>
</feature>
<dbReference type="Pfam" id="PF01313">
    <property type="entry name" value="Bac_export_3"/>
    <property type="match status" value="1"/>
</dbReference>
<dbReference type="Proteomes" id="UP000000939">
    <property type="component" value="Chromosome"/>
</dbReference>
<evidence type="ECO:0000256" key="6">
    <source>
        <dbReference type="ARBA" id="ARBA00023136"/>
    </source>
</evidence>
<protein>
    <submittedName>
        <fullName evidence="8">Export protein FliQ family 3</fullName>
    </submittedName>
</protein>
<name>D5V7A7_ARCNC</name>